<dbReference type="RefSeq" id="WP_343910614.1">
    <property type="nucleotide sequence ID" value="NZ_BAAAJE010000030.1"/>
</dbReference>
<protein>
    <submittedName>
        <fullName evidence="8">Non-heme iron oxygenase ferredoxin subunit</fullName>
    </submittedName>
</protein>
<dbReference type="PANTHER" id="PTHR21496">
    <property type="entry name" value="FERREDOXIN-RELATED"/>
    <property type="match status" value="1"/>
</dbReference>
<evidence type="ECO:0000313" key="8">
    <source>
        <dbReference type="EMBL" id="GAA1162864.1"/>
    </source>
</evidence>
<reference evidence="8 9" key="1">
    <citation type="journal article" date="2019" name="Int. J. Syst. Evol. Microbiol.">
        <title>The Global Catalogue of Microorganisms (GCM) 10K type strain sequencing project: providing services to taxonomists for standard genome sequencing and annotation.</title>
        <authorList>
            <consortium name="The Broad Institute Genomics Platform"/>
            <consortium name="The Broad Institute Genome Sequencing Center for Infectious Disease"/>
            <person name="Wu L."/>
            <person name="Ma J."/>
        </authorList>
    </citation>
    <scope>NUCLEOTIDE SEQUENCE [LARGE SCALE GENOMIC DNA]</scope>
    <source>
        <strain evidence="8 9">JCM 11813</strain>
    </source>
</reference>
<name>A0ABN1UQB4_9ACTN</name>
<keyword evidence="4" id="KW-0411">Iron-sulfur</keyword>
<dbReference type="Pfam" id="PF00355">
    <property type="entry name" value="Rieske"/>
    <property type="match status" value="1"/>
</dbReference>
<sequence length="121" mass="13526">MGSELDWVDVVDASEVWEGDLLDFDVDGEEVMIAHLEGGELKAYQGICPHQEIALADGDWDADTSVLLCKGHNWEFDLRTGQGLNPSGCSLFEYPVRVTDEKKIQVGVPRDGQRRYNRFPG</sequence>
<gene>
    <name evidence="8" type="ORF">GCM10009606_45870</name>
</gene>
<evidence type="ECO:0000259" key="7">
    <source>
        <dbReference type="PROSITE" id="PS51296"/>
    </source>
</evidence>
<dbReference type="Proteomes" id="UP001499979">
    <property type="component" value="Unassembled WGS sequence"/>
</dbReference>
<keyword evidence="3" id="KW-0408">Iron</keyword>
<keyword evidence="2" id="KW-0479">Metal-binding</keyword>
<proteinExistence type="inferred from homology"/>
<accession>A0ABN1UQB4</accession>
<comment type="cofactor">
    <cofactor evidence="5">
        <name>[2Fe-2S] cluster</name>
        <dbReference type="ChEBI" id="CHEBI:190135"/>
    </cofactor>
</comment>
<evidence type="ECO:0000256" key="4">
    <source>
        <dbReference type="ARBA" id="ARBA00023014"/>
    </source>
</evidence>
<evidence type="ECO:0000256" key="2">
    <source>
        <dbReference type="ARBA" id="ARBA00022723"/>
    </source>
</evidence>
<dbReference type="InterPro" id="IPR036922">
    <property type="entry name" value="Rieske_2Fe-2S_sf"/>
</dbReference>
<evidence type="ECO:0000256" key="3">
    <source>
        <dbReference type="ARBA" id="ARBA00023004"/>
    </source>
</evidence>
<dbReference type="Gene3D" id="2.102.10.10">
    <property type="entry name" value="Rieske [2Fe-2S] iron-sulphur domain"/>
    <property type="match status" value="1"/>
</dbReference>
<dbReference type="InterPro" id="IPR017941">
    <property type="entry name" value="Rieske_2Fe-2S"/>
</dbReference>
<evidence type="ECO:0000256" key="1">
    <source>
        <dbReference type="ARBA" id="ARBA00022714"/>
    </source>
</evidence>
<evidence type="ECO:0000256" key="6">
    <source>
        <dbReference type="ARBA" id="ARBA00038001"/>
    </source>
</evidence>
<dbReference type="SUPFAM" id="SSF50022">
    <property type="entry name" value="ISP domain"/>
    <property type="match status" value="1"/>
</dbReference>
<keyword evidence="9" id="KW-1185">Reference proteome</keyword>
<dbReference type="PANTHER" id="PTHR21496:SF0">
    <property type="entry name" value="RIESKE DOMAIN-CONTAINING PROTEIN"/>
    <property type="match status" value="1"/>
</dbReference>
<feature type="domain" description="Rieske" evidence="7">
    <location>
        <begin position="8"/>
        <end position="105"/>
    </location>
</feature>
<comment type="similarity">
    <text evidence="6">Belongs to the bacterial ring-hydroxylating dioxygenase ferredoxin component family.</text>
</comment>
<organism evidence="8 9">
    <name type="scientific">Nocardioides aquiterrae</name>
    <dbReference type="NCBI Taxonomy" id="203799"/>
    <lineage>
        <taxon>Bacteria</taxon>
        <taxon>Bacillati</taxon>
        <taxon>Actinomycetota</taxon>
        <taxon>Actinomycetes</taxon>
        <taxon>Propionibacteriales</taxon>
        <taxon>Nocardioidaceae</taxon>
        <taxon>Nocardioides</taxon>
    </lineage>
</organism>
<evidence type="ECO:0000313" key="9">
    <source>
        <dbReference type="Proteomes" id="UP001499979"/>
    </source>
</evidence>
<dbReference type="PROSITE" id="PS51296">
    <property type="entry name" value="RIESKE"/>
    <property type="match status" value="1"/>
</dbReference>
<comment type="caution">
    <text evidence="8">The sequence shown here is derived from an EMBL/GenBank/DDBJ whole genome shotgun (WGS) entry which is preliminary data.</text>
</comment>
<evidence type="ECO:0000256" key="5">
    <source>
        <dbReference type="ARBA" id="ARBA00034078"/>
    </source>
</evidence>
<keyword evidence="1" id="KW-0001">2Fe-2S</keyword>
<dbReference type="EMBL" id="BAAAJE010000030">
    <property type="protein sequence ID" value="GAA1162864.1"/>
    <property type="molecule type" value="Genomic_DNA"/>
</dbReference>